<dbReference type="Proteomes" id="UP001420932">
    <property type="component" value="Unassembled WGS sequence"/>
</dbReference>
<evidence type="ECO:0000313" key="1">
    <source>
        <dbReference type="EMBL" id="KAK9163184.1"/>
    </source>
</evidence>
<comment type="caution">
    <text evidence="1">The sequence shown here is derived from an EMBL/GenBank/DDBJ whole genome shotgun (WGS) entry which is preliminary data.</text>
</comment>
<dbReference type="AlphaFoldDB" id="A0AAP0L6I2"/>
<gene>
    <name evidence="1" type="ORF">Syun_004086</name>
</gene>
<keyword evidence="2" id="KW-1185">Reference proteome</keyword>
<dbReference type="EMBL" id="JBBNAF010000002">
    <property type="protein sequence ID" value="KAK9163184.1"/>
    <property type="molecule type" value="Genomic_DNA"/>
</dbReference>
<protein>
    <submittedName>
        <fullName evidence="1">Uncharacterized protein</fullName>
    </submittedName>
</protein>
<name>A0AAP0L6I2_9MAGN</name>
<accession>A0AAP0L6I2</accession>
<organism evidence="1 2">
    <name type="scientific">Stephania yunnanensis</name>
    <dbReference type="NCBI Taxonomy" id="152371"/>
    <lineage>
        <taxon>Eukaryota</taxon>
        <taxon>Viridiplantae</taxon>
        <taxon>Streptophyta</taxon>
        <taxon>Embryophyta</taxon>
        <taxon>Tracheophyta</taxon>
        <taxon>Spermatophyta</taxon>
        <taxon>Magnoliopsida</taxon>
        <taxon>Ranunculales</taxon>
        <taxon>Menispermaceae</taxon>
        <taxon>Menispermoideae</taxon>
        <taxon>Cissampelideae</taxon>
        <taxon>Stephania</taxon>
    </lineage>
</organism>
<sequence length="98" mass="11149">MEWCLLMNVRKVSLICDTTWTLINGHNSGVIWTIRLARTREPRKYDIYGWWLYKAKIGGSTFDSSGRRHSAADLFSYAKASNIRVAVSPVSKNLLVAD</sequence>
<reference evidence="1 2" key="1">
    <citation type="submission" date="2024-01" db="EMBL/GenBank/DDBJ databases">
        <title>Genome assemblies of Stephania.</title>
        <authorList>
            <person name="Yang L."/>
        </authorList>
    </citation>
    <scope>NUCLEOTIDE SEQUENCE [LARGE SCALE GENOMIC DNA]</scope>
    <source>
        <strain evidence="1">YNDBR</strain>
        <tissue evidence="1">Leaf</tissue>
    </source>
</reference>
<evidence type="ECO:0000313" key="2">
    <source>
        <dbReference type="Proteomes" id="UP001420932"/>
    </source>
</evidence>
<proteinExistence type="predicted"/>